<evidence type="ECO:0008006" key="2">
    <source>
        <dbReference type="Google" id="ProtNLM"/>
    </source>
</evidence>
<dbReference type="InterPro" id="IPR024364">
    <property type="entry name" value="Baseplate_phage_T4-like"/>
</dbReference>
<dbReference type="Pfam" id="PF12322">
    <property type="entry name" value="T4_baseplate"/>
    <property type="match status" value="1"/>
</dbReference>
<evidence type="ECO:0000313" key="1">
    <source>
        <dbReference type="EMBL" id="CAB4241478.1"/>
    </source>
</evidence>
<dbReference type="EMBL" id="LR797824">
    <property type="protein sequence ID" value="CAB4241478.1"/>
    <property type="molecule type" value="Genomic_DNA"/>
</dbReference>
<organism evidence="1">
    <name type="scientific">uncultured Caudovirales phage</name>
    <dbReference type="NCBI Taxonomy" id="2100421"/>
    <lineage>
        <taxon>Viruses</taxon>
        <taxon>Duplodnaviria</taxon>
        <taxon>Heunggongvirae</taxon>
        <taxon>Uroviricota</taxon>
        <taxon>Caudoviricetes</taxon>
        <taxon>Peduoviridae</taxon>
        <taxon>Maltschvirus</taxon>
        <taxon>Maltschvirus maltsch</taxon>
    </lineage>
</organism>
<protein>
    <recommendedName>
        <fullName evidence="2">Baseplate hub assembly protein, bacteriophage T4-like</fullName>
    </recommendedName>
</protein>
<sequence length="296" mass="32708">MDNQNPLKKPVVSTVNPLAQYYRRPGTYIELPSQGKFYKNTPTLSDTGELAVYPMTAKDELALKNPDSLLNGEALKQVIASVCPDIKNVNEIPAPDIDAILVAMRMASYGDDMELEVNHRCEESGGKSQRVTVGLGNVLATLKTIPEEIGHVSLSSGIKVVLKPYNLESQGKLLRIQFTTMRHLQAAEANEKMDIDQKSAIATKGYESLIALSQEIMAQSIISVTLPDGTEVTEYAHIYEWVKNLDRASNERLDLELKRFGDYGITRTVQVKCDHCGEDFSTDMLFDPTSFFGAGS</sequence>
<name>A0A6J5T964_9CAUD</name>
<gene>
    <name evidence="1" type="ORF">UFOVP71_16</name>
</gene>
<reference evidence="1" key="1">
    <citation type="submission" date="2020-05" db="EMBL/GenBank/DDBJ databases">
        <authorList>
            <person name="Chiriac C."/>
            <person name="Salcher M."/>
            <person name="Ghai R."/>
            <person name="Kavagutti S V."/>
        </authorList>
    </citation>
    <scope>NUCLEOTIDE SEQUENCE</scope>
</reference>
<proteinExistence type="predicted"/>
<accession>A0A6J5T964</accession>